<evidence type="ECO:0000256" key="1">
    <source>
        <dbReference type="SAM" id="SignalP"/>
    </source>
</evidence>
<dbReference type="EMBL" id="JAKGAS010000001">
    <property type="protein sequence ID" value="MCF2946495.1"/>
    <property type="molecule type" value="Genomic_DNA"/>
</dbReference>
<proteinExistence type="predicted"/>
<sequence>MKLCKLALCLSVLLNGCAGLDPNASNSEFNSHQKQMETGKTQVLNSDDTDNMQPLEASAHFQNHYKHKFSQNGGEPNAYAMNKLNPKNRNVNHYVRGLMQDLVSNLQYVNQTTPMMVTSFVYLDSDFSASNLLGNQIAESFIHEIHKFGIPVIDYKATDYIRITKTGDFALSRDFLELKADVRADYVLLGTLTKQQGGVLVNARIVGFESKAVVASAQGFLPADIANSLLNNNLVDGIKLVSQ</sequence>
<dbReference type="InterPro" id="IPR041215">
    <property type="entry name" value="FlgO_dom"/>
</dbReference>
<keyword evidence="1" id="KW-0732">Signal</keyword>
<comment type="caution">
    <text evidence="3">The sequence shown here is derived from an EMBL/GenBank/DDBJ whole genome shotgun (WGS) entry which is preliminary data.</text>
</comment>
<keyword evidence="4" id="KW-1185">Reference proteome</keyword>
<feature type="signal peptide" evidence="1">
    <location>
        <begin position="1"/>
        <end position="20"/>
    </location>
</feature>
<reference evidence="3 4" key="1">
    <citation type="submission" date="2022-01" db="EMBL/GenBank/DDBJ databases">
        <title>Paraglaciecola sp. G1-23.</title>
        <authorList>
            <person name="Jin M.S."/>
            <person name="Han D.M."/>
            <person name="Kim H.M."/>
            <person name="Jeon C.O."/>
        </authorList>
    </citation>
    <scope>NUCLEOTIDE SEQUENCE [LARGE SCALE GENOMIC DNA]</scope>
    <source>
        <strain evidence="3 4">G1-23</strain>
    </source>
</reference>
<protein>
    <recommendedName>
        <fullName evidence="2">FlgO domain-containing protein</fullName>
    </recommendedName>
</protein>
<accession>A0ABS9D178</accession>
<gene>
    <name evidence="3" type="ORF">L0668_00070</name>
</gene>
<feature type="chain" id="PRO_5046309218" description="FlgO domain-containing protein" evidence="1">
    <location>
        <begin position="21"/>
        <end position="243"/>
    </location>
</feature>
<evidence type="ECO:0000259" key="2">
    <source>
        <dbReference type="Pfam" id="PF17680"/>
    </source>
</evidence>
<organism evidence="3 4">
    <name type="scientific">Paraglaciecola algarum</name>
    <dbReference type="NCBI Taxonomy" id="3050085"/>
    <lineage>
        <taxon>Bacteria</taxon>
        <taxon>Pseudomonadati</taxon>
        <taxon>Pseudomonadota</taxon>
        <taxon>Gammaproteobacteria</taxon>
        <taxon>Alteromonadales</taxon>
        <taxon>Alteromonadaceae</taxon>
        <taxon>Paraglaciecola</taxon>
    </lineage>
</organism>
<dbReference type="RefSeq" id="WP_235310029.1">
    <property type="nucleotide sequence ID" value="NZ_JAKGAS010000001.1"/>
</dbReference>
<evidence type="ECO:0000313" key="4">
    <source>
        <dbReference type="Proteomes" id="UP001521137"/>
    </source>
</evidence>
<name>A0ABS9D178_9ALTE</name>
<feature type="domain" description="FlgO" evidence="2">
    <location>
        <begin position="97"/>
        <end position="224"/>
    </location>
</feature>
<evidence type="ECO:0000313" key="3">
    <source>
        <dbReference type="EMBL" id="MCF2946495.1"/>
    </source>
</evidence>
<dbReference type="Pfam" id="PF17680">
    <property type="entry name" value="FlgO"/>
    <property type="match status" value="1"/>
</dbReference>
<dbReference type="Proteomes" id="UP001521137">
    <property type="component" value="Unassembled WGS sequence"/>
</dbReference>